<keyword evidence="2" id="KW-1133">Transmembrane helix</keyword>
<feature type="compositionally biased region" description="Acidic residues" evidence="1">
    <location>
        <begin position="107"/>
        <end position="133"/>
    </location>
</feature>
<comment type="caution">
    <text evidence="3">The sequence shown here is derived from an EMBL/GenBank/DDBJ whole genome shotgun (WGS) entry which is preliminary data.</text>
</comment>
<reference evidence="3" key="1">
    <citation type="submission" date="2020-10" db="EMBL/GenBank/DDBJ databases">
        <title>Unveiling of a novel bifunctional photoreceptor, Dualchrome1, isolated from a cosmopolitan green alga.</title>
        <authorList>
            <person name="Suzuki S."/>
            <person name="Kawachi M."/>
        </authorList>
    </citation>
    <scope>NUCLEOTIDE SEQUENCE</scope>
    <source>
        <strain evidence="3">NIES 2893</strain>
    </source>
</reference>
<feature type="transmembrane region" description="Helical" evidence="2">
    <location>
        <begin position="40"/>
        <end position="59"/>
    </location>
</feature>
<evidence type="ECO:0000256" key="2">
    <source>
        <dbReference type="SAM" id="Phobius"/>
    </source>
</evidence>
<keyword evidence="2" id="KW-0472">Membrane</keyword>
<gene>
    <name evidence="3" type="ORF">PPROV_000335000</name>
</gene>
<evidence type="ECO:0000313" key="3">
    <source>
        <dbReference type="EMBL" id="GHP04596.1"/>
    </source>
</evidence>
<evidence type="ECO:0000313" key="4">
    <source>
        <dbReference type="Proteomes" id="UP000660262"/>
    </source>
</evidence>
<evidence type="ECO:0000256" key="1">
    <source>
        <dbReference type="SAM" id="MobiDB-lite"/>
    </source>
</evidence>
<name>A0A830HB75_9CHLO</name>
<feature type="region of interest" description="Disordered" evidence="1">
    <location>
        <begin position="107"/>
        <end position="142"/>
    </location>
</feature>
<keyword evidence="2" id="KW-0812">Transmembrane</keyword>
<feature type="transmembrane region" description="Helical" evidence="2">
    <location>
        <begin position="6"/>
        <end position="28"/>
    </location>
</feature>
<dbReference type="EMBL" id="BNJQ01000008">
    <property type="protein sequence ID" value="GHP04596.1"/>
    <property type="molecule type" value="Genomic_DNA"/>
</dbReference>
<dbReference type="AlphaFoldDB" id="A0A830HB75"/>
<dbReference type="Proteomes" id="UP000660262">
    <property type="component" value="Unassembled WGS sequence"/>
</dbReference>
<sequence length="179" mass="19516">MVDGTVSTTNIIAGVFVGFASSGLAYILRDTMYPNELTATSNWVVLFVPCWLLGFFTGLSNMDMLESTCVTIYTCFADEPFALQNVDPDIFQELTDTWHDAIEEDADAEHDDDGLFDDDDDESISDFGDEENATADAGADGKAKMLKNMGKSTKFMARLEQSADEEDVVVGIPVPPVAQ</sequence>
<organism evidence="3 4">
    <name type="scientific">Pycnococcus provasolii</name>
    <dbReference type="NCBI Taxonomy" id="41880"/>
    <lineage>
        <taxon>Eukaryota</taxon>
        <taxon>Viridiplantae</taxon>
        <taxon>Chlorophyta</taxon>
        <taxon>Pseudoscourfieldiophyceae</taxon>
        <taxon>Pseudoscourfieldiales</taxon>
        <taxon>Pycnococcaceae</taxon>
        <taxon>Pycnococcus</taxon>
    </lineage>
</organism>
<keyword evidence="4" id="KW-1185">Reference proteome</keyword>
<proteinExistence type="predicted"/>
<protein>
    <submittedName>
        <fullName evidence="3">Uncharacterized protein</fullName>
    </submittedName>
</protein>
<accession>A0A830HB75</accession>